<dbReference type="SUPFAM" id="SSF52980">
    <property type="entry name" value="Restriction endonuclease-like"/>
    <property type="match status" value="1"/>
</dbReference>
<feature type="domain" description="RNase H type-2" evidence="17">
    <location>
        <begin position="24"/>
        <end position="213"/>
    </location>
</feature>
<reference evidence="18 19" key="1">
    <citation type="submission" date="2017-02" db="EMBL/GenBank/DDBJ databases">
        <title>Draft genome of Acidibacillus ferrooxidans Huett2.</title>
        <authorList>
            <person name="Schopf S."/>
        </authorList>
    </citation>
    <scope>NUCLEOTIDE SEQUENCE [LARGE SCALE GENOMIC DNA]</scope>
    <source>
        <strain evidence="18 19">Huett2</strain>
    </source>
</reference>
<evidence type="ECO:0000256" key="9">
    <source>
        <dbReference type="ARBA" id="ARBA00022723"/>
    </source>
</evidence>
<dbReference type="NCBIfam" id="NF000594">
    <property type="entry name" value="PRK00015.1-1"/>
    <property type="match status" value="1"/>
</dbReference>
<feature type="binding site" evidence="14 15">
    <location>
        <position position="122"/>
    </location>
    <ligand>
        <name>a divalent metal cation</name>
        <dbReference type="ChEBI" id="CHEBI:60240"/>
    </ligand>
</feature>
<dbReference type="Gene3D" id="3.30.420.10">
    <property type="entry name" value="Ribonuclease H-like superfamily/Ribonuclease H"/>
    <property type="match status" value="1"/>
</dbReference>
<keyword evidence="11 14" id="KW-0378">Hydrolase</keyword>
<dbReference type="HAMAP" id="MF_00052_B">
    <property type="entry name" value="RNase_HII_B"/>
    <property type="match status" value="1"/>
</dbReference>
<organism evidence="18 19">
    <name type="scientific">Ferroacidibacillus organovorans</name>
    <dbReference type="NCBI Taxonomy" id="1765683"/>
    <lineage>
        <taxon>Bacteria</taxon>
        <taxon>Bacillati</taxon>
        <taxon>Bacillota</taxon>
        <taxon>Bacilli</taxon>
        <taxon>Bacillales</taxon>
        <taxon>Alicyclobacillaceae</taxon>
        <taxon>Ferroacidibacillus</taxon>
    </lineage>
</organism>
<sequence length="344" mass="38583">MKPTKKDAAYAAYRFDQMLRCDYPQLAGIDEAGRGPLAGPVVAAVVLLPPDRSDDLYYDSKVLTEREREVAFASIMTHALDVQVGIIDSNAIDHYNILQATFQAARVAVNQLRHVPDLYLIDGMHVPELDAPQRKLIKGDATSQSIAAASIVAKVTRDHLMIELDQQYPEYGFAKHKGYGTALHLERLSMYGPCAAHRKTFAPVRERLQVREPVNDRRVSVSDEARAIQGASSESYAREYLEQQGWKLLAQNWRCSLGELDLIFESFNEIICVEVRSKKAASLNDALRLAGESISRVKKNKVRQLAEIFARSNHVDPRRMRCDVVLVGISENGEWEISHIPSVL</sequence>
<evidence type="ECO:0000256" key="14">
    <source>
        <dbReference type="HAMAP-Rule" id="MF_00052"/>
    </source>
</evidence>
<dbReference type="HAMAP" id="MF_00048">
    <property type="entry name" value="UPF0102"/>
    <property type="match status" value="1"/>
</dbReference>
<dbReference type="EC" id="3.1.26.4" evidence="14"/>
<dbReference type="Proteomes" id="UP000190229">
    <property type="component" value="Unassembled WGS sequence"/>
</dbReference>
<comment type="catalytic activity">
    <reaction evidence="1 14 15 16">
        <text>Endonucleolytic cleavage to 5'-phosphomonoester.</text>
        <dbReference type="EC" id="3.1.26.4"/>
    </reaction>
</comment>
<comment type="similarity">
    <text evidence="5 13">Belongs to the UPF0102 family.</text>
</comment>
<evidence type="ECO:0000313" key="19">
    <source>
        <dbReference type="Proteomes" id="UP000190229"/>
    </source>
</evidence>
<dbReference type="GO" id="GO:0005737">
    <property type="term" value="C:cytoplasm"/>
    <property type="evidence" value="ECO:0007669"/>
    <property type="project" value="UniProtKB-SubCell"/>
</dbReference>
<dbReference type="InterPro" id="IPR003509">
    <property type="entry name" value="UPF0102_YraN-like"/>
</dbReference>
<comment type="cofactor">
    <cofactor evidence="2">
        <name>Mg(2+)</name>
        <dbReference type="ChEBI" id="CHEBI:18420"/>
    </cofactor>
</comment>
<feature type="binding site" evidence="14 15">
    <location>
        <position position="30"/>
    </location>
    <ligand>
        <name>a divalent metal cation</name>
        <dbReference type="ChEBI" id="CHEBI:60240"/>
    </ligand>
</feature>
<dbReference type="PROSITE" id="PS51975">
    <property type="entry name" value="RNASE_H_2"/>
    <property type="match status" value="1"/>
</dbReference>
<dbReference type="InterPro" id="IPR012337">
    <property type="entry name" value="RNaseH-like_sf"/>
</dbReference>
<dbReference type="InterPro" id="IPR024567">
    <property type="entry name" value="RNase_HII/HIII_dom"/>
</dbReference>
<comment type="cofactor">
    <cofactor evidence="14 15">
        <name>Mn(2+)</name>
        <dbReference type="ChEBI" id="CHEBI:29035"/>
    </cofactor>
    <cofactor evidence="14 15">
        <name>Mg(2+)</name>
        <dbReference type="ChEBI" id="CHEBI:18420"/>
    </cofactor>
    <text evidence="14 15">Manganese or magnesium. Binds 1 divalent metal ion per monomer in the absence of substrate. May bind a second metal ion after substrate binding.</text>
</comment>
<evidence type="ECO:0000313" key="18">
    <source>
        <dbReference type="EMBL" id="OPG15697.1"/>
    </source>
</evidence>
<name>A0A1V4ERZ6_9BACL</name>
<evidence type="ECO:0000256" key="7">
    <source>
        <dbReference type="ARBA" id="ARBA00022490"/>
    </source>
</evidence>
<dbReference type="InterPro" id="IPR001352">
    <property type="entry name" value="RNase_HII/HIII"/>
</dbReference>
<dbReference type="GO" id="GO:0004523">
    <property type="term" value="F:RNA-DNA hybrid ribonuclease activity"/>
    <property type="evidence" value="ECO:0007669"/>
    <property type="project" value="UniProtKB-UniRule"/>
</dbReference>
<comment type="similarity">
    <text evidence="6 14 16">Belongs to the RNase HII family.</text>
</comment>
<dbReference type="InterPro" id="IPR011335">
    <property type="entry name" value="Restrct_endonuc-II-like"/>
</dbReference>
<keyword evidence="9 14" id="KW-0479">Metal-binding</keyword>
<dbReference type="GO" id="GO:0006298">
    <property type="term" value="P:mismatch repair"/>
    <property type="evidence" value="ECO:0007669"/>
    <property type="project" value="TreeGrafter"/>
</dbReference>
<dbReference type="PANTHER" id="PTHR10954:SF18">
    <property type="entry name" value="RIBONUCLEASE HII"/>
    <property type="match status" value="1"/>
</dbReference>
<evidence type="ECO:0000256" key="2">
    <source>
        <dbReference type="ARBA" id="ARBA00001946"/>
    </source>
</evidence>
<evidence type="ECO:0000256" key="5">
    <source>
        <dbReference type="ARBA" id="ARBA00006738"/>
    </source>
</evidence>
<comment type="caution">
    <text evidence="18">The sequence shown here is derived from an EMBL/GenBank/DDBJ whole genome shotgun (WGS) entry which is preliminary data.</text>
</comment>
<evidence type="ECO:0000256" key="16">
    <source>
        <dbReference type="RuleBase" id="RU003515"/>
    </source>
</evidence>
<proteinExistence type="inferred from homology"/>
<evidence type="ECO:0000256" key="10">
    <source>
        <dbReference type="ARBA" id="ARBA00022759"/>
    </source>
</evidence>
<dbReference type="Gene3D" id="3.40.1350.10">
    <property type="match status" value="1"/>
</dbReference>
<evidence type="ECO:0000256" key="13">
    <source>
        <dbReference type="HAMAP-Rule" id="MF_00048"/>
    </source>
</evidence>
<gene>
    <name evidence="14" type="primary">rnhB</name>
    <name evidence="18" type="ORF">B2M26_11635</name>
</gene>
<evidence type="ECO:0000256" key="6">
    <source>
        <dbReference type="ARBA" id="ARBA00007383"/>
    </source>
</evidence>
<dbReference type="Pfam" id="PF02021">
    <property type="entry name" value="UPF0102"/>
    <property type="match status" value="1"/>
</dbReference>
<dbReference type="InterPro" id="IPR011856">
    <property type="entry name" value="tRNA_endonuc-like_dom_sf"/>
</dbReference>
<dbReference type="CDD" id="cd07182">
    <property type="entry name" value="RNase_HII_bacteria_HII_like"/>
    <property type="match status" value="1"/>
</dbReference>
<evidence type="ECO:0000256" key="8">
    <source>
        <dbReference type="ARBA" id="ARBA00022722"/>
    </source>
</evidence>
<evidence type="ECO:0000256" key="12">
    <source>
        <dbReference type="ARBA" id="ARBA00023211"/>
    </source>
</evidence>
<evidence type="ECO:0000256" key="4">
    <source>
        <dbReference type="ARBA" id="ARBA00004496"/>
    </source>
</evidence>
<evidence type="ECO:0000259" key="17">
    <source>
        <dbReference type="PROSITE" id="PS51975"/>
    </source>
</evidence>
<evidence type="ECO:0000256" key="1">
    <source>
        <dbReference type="ARBA" id="ARBA00000077"/>
    </source>
</evidence>
<comment type="subcellular location">
    <subcellularLocation>
        <location evidence="4 14">Cytoplasm</location>
    </subcellularLocation>
</comment>
<dbReference type="AlphaFoldDB" id="A0A1V4ERZ6"/>
<dbReference type="PANTHER" id="PTHR10954">
    <property type="entry name" value="RIBONUCLEASE H2 SUBUNIT A"/>
    <property type="match status" value="1"/>
</dbReference>
<keyword evidence="7 14" id="KW-0963">Cytoplasm</keyword>
<evidence type="ECO:0000256" key="11">
    <source>
        <dbReference type="ARBA" id="ARBA00022801"/>
    </source>
</evidence>
<dbReference type="GO" id="GO:0003723">
    <property type="term" value="F:RNA binding"/>
    <property type="evidence" value="ECO:0007669"/>
    <property type="project" value="UniProtKB-UniRule"/>
</dbReference>
<dbReference type="RefSeq" id="WP_079291311.1">
    <property type="nucleotide sequence ID" value="NZ_LSUQ01000010.1"/>
</dbReference>
<dbReference type="InterPro" id="IPR036397">
    <property type="entry name" value="RNaseH_sf"/>
</dbReference>
<keyword evidence="12 14" id="KW-0464">Manganese</keyword>
<dbReference type="GO" id="GO:0030145">
    <property type="term" value="F:manganese ion binding"/>
    <property type="evidence" value="ECO:0007669"/>
    <property type="project" value="UniProtKB-UniRule"/>
</dbReference>
<keyword evidence="8 14" id="KW-0540">Nuclease</keyword>
<comment type="function">
    <text evidence="3 14 16">Endonuclease that specifically degrades the RNA of RNA-DNA hybrids.</text>
</comment>
<evidence type="ECO:0000256" key="3">
    <source>
        <dbReference type="ARBA" id="ARBA00004065"/>
    </source>
</evidence>
<keyword evidence="19" id="KW-1185">Reference proteome</keyword>
<dbReference type="NCBIfam" id="NF000595">
    <property type="entry name" value="PRK00015.1-3"/>
    <property type="match status" value="1"/>
</dbReference>
<keyword evidence="10 14" id="KW-0255">Endonuclease</keyword>
<feature type="binding site" evidence="14 15">
    <location>
        <position position="31"/>
    </location>
    <ligand>
        <name>a divalent metal cation</name>
        <dbReference type="ChEBI" id="CHEBI:60240"/>
    </ligand>
</feature>
<dbReference type="Pfam" id="PF01351">
    <property type="entry name" value="RNase_HII"/>
    <property type="match status" value="1"/>
</dbReference>
<dbReference type="EMBL" id="MWPS01000027">
    <property type="protein sequence ID" value="OPG15697.1"/>
    <property type="molecule type" value="Genomic_DNA"/>
</dbReference>
<dbReference type="GO" id="GO:0032299">
    <property type="term" value="C:ribonuclease H2 complex"/>
    <property type="evidence" value="ECO:0007669"/>
    <property type="project" value="TreeGrafter"/>
</dbReference>
<accession>A0A1V4ERZ6</accession>
<dbReference type="SUPFAM" id="SSF53098">
    <property type="entry name" value="Ribonuclease H-like"/>
    <property type="match status" value="1"/>
</dbReference>
<dbReference type="GO" id="GO:0043137">
    <property type="term" value="P:DNA replication, removal of RNA primer"/>
    <property type="evidence" value="ECO:0007669"/>
    <property type="project" value="TreeGrafter"/>
</dbReference>
<dbReference type="InterPro" id="IPR022898">
    <property type="entry name" value="RNase_HII"/>
</dbReference>
<evidence type="ECO:0000256" key="15">
    <source>
        <dbReference type="PROSITE-ProRule" id="PRU01319"/>
    </source>
</evidence>
<protein>
    <recommendedName>
        <fullName evidence="13 14">Multifunctional fusion protein</fullName>
    </recommendedName>
    <domain>
        <recommendedName>
            <fullName evidence="14">Ribonuclease HII</fullName>
            <shortName evidence="14">RNase HII</shortName>
            <ecNumber evidence="14">3.1.26.4</ecNumber>
        </recommendedName>
    </domain>
    <domain>
        <recommendedName>
            <fullName evidence="13">UPF0102 protein B2M26_11635</fullName>
        </recommendedName>
    </domain>
</protein>